<proteinExistence type="predicted"/>
<keyword evidence="2" id="KW-1185">Reference proteome</keyword>
<protein>
    <submittedName>
        <fullName evidence="1">Uncharacterized protein</fullName>
    </submittedName>
</protein>
<dbReference type="EMBL" id="QCXX01000006">
    <property type="protein sequence ID" value="PUV22497.1"/>
    <property type="molecule type" value="Genomic_DNA"/>
</dbReference>
<gene>
    <name evidence="1" type="ORF">DCO56_20000</name>
</gene>
<reference evidence="1 2" key="1">
    <citation type="submission" date="2018-04" db="EMBL/GenBank/DDBJ databases">
        <title>Sphingobacterium sp. M46 Genome.</title>
        <authorList>
            <person name="Cheng J."/>
            <person name="Li Y."/>
        </authorList>
    </citation>
    <scope>NUCLEOTIDE SEQUENCE [LARGE SCALE GENOMIC DNA]</scope>
    <source>
        <strain evidence="1 2">M46</strain>
    </source>
</reference>
<evidence type="ECO:0000313" key="2">
    <source>
        <dbReference type="Proteomes" id="UP000250831"/>
    </source>
</evidence>
<name>A0A363NP41_9SPHI</name>
<evidence type="ECO:0000313" key="1">
    <source>
        <dbReference type="EMBL" id="PUV22497.1"/>
    </source>
</evidence>
<organism evidence="1 2">
    <name type="scientific">Sphingobacterium athyrii</name>
    <dbReference type="NCBI Taxonomy" id="2152717"/>
    <lineage>
        <taxon>Bacteria</taxon>
        <taxon>Pseudomonadati</taxon>
        <taxon>Bacteroidota</taxon>
        <taxon>Sphingobacteriia</taxon>
        <taxon>Sphingobacteriales</taxon>
        <taxon>Sphingobacteriaceae</taxon>
        <taxon>Sphingobacterium</taxon>
    </lineage>
</organism>
<dbReference type="Proteomes" id="UP000250831">
    <property type="component" value="Unassembled WGS sequence"/>
</dbReference>
<dbReference type="AlphaFoldDB" id="A0A363NP41"/>
<sequence>MFGAADYAVEIFEDSSYRMTDYSMDLDSVTLELIDPKENPQMLAKNTLVGKTLIDGNVLFFTPVFNNVNRAILENGYMDLYSGESFFRRLSLQKGEIYSINYFDQKRFRDYAVFNAPRDTIFDKIYNLKQKDLIFIDSVLTSVLTKTVGNNAFYKQLKVYSNSDSTIVDVNMFLKNDKSLKDIYKFYPIISFDAPTYEGAYGKLEINLSRRTSSNVFFDNL</sequence>
<accession>A0A363NP41</accession>
<comment type="caution">
    <text evidence="1">The sequence shown here is derived from an EMBL/GenBank/DDBJ whole genome shotgun (WGS) entry which is preliminary data.</text>
</comment>